<organism evidence="1 2">
    <name type="scientific">Oryzomicrobium terrae</name>
    <dbReference type="NCBI Taxonomy" id="1735038"/>
    <lineage>
        <taxon>Bacteria</taxon>
        <taxon>Pseudomonadati</taxon>
        <taxon>Pseudomonadota</taxon>
        <taxon>Betaproteobacteria</taxon>
        <taxon>Rhodocyclales</taxon>
        <taxon>Rhodocyclaceae</taxon>
        <taxon>Oryzomicrobium</taxon>
    </lineage>
</organism>
<dbReference type="Gene3D" id="2.40.70.10">
    <property type="entry name" value="Acid Proteases"/>
    <property type="match status" value="1"/>
</dbReference>
<keyword evidence="2" id="KW-1185">Reference proteome</keyword>
<reference evidence="1 2" key="1">
    <citation type="submission" date="2017-07" db="EMBL/GenBank/DDBJ databases">
        <title>Complete genome sequence of Oryzomicrobium terrae TPP412.</title>
        <authorList>
            <person name="Chiu L.-W."/>
            <person name="Lo K.-J."/>
            <person name="Tsai Y.-M."/>
            <person name="Lin S.-S."/>
            <person name="Kuo C.-H."/>
            <person name="Liu C.-T."/>
        </authorList>
    </citation>
    <scope>NUCLEOTIDE SEQUENCE [LARGE SCALE GENOMIC DNA]</scope>
    <source>
        <strain evidence="1 2">TPP412</strain>
    </source>
</reference>
<dbReference type="GO" id="GO:0008233">
    <property type="term" value="F:peptidase activity"/>
    <property type="evidence" value="ECO:0007669"/>
    <property type="project" value="UniProtKB-KW"/>
</dbReference>
<dbReference type="CDD" id="cd05483">
    <property type="entry name" value="retropepsin_like_bacteria"/>
    <property type="match status" value="1"/>
</dbReference>
<dbReference type="AlphaFoldDB" id="A0A5C1EAA2"/>
<gene>
    <name evidence="1" type="ORF">OTERR_20830</name>
</gene>
<dbReference type="Proteomes" id="UP000323671">
    <property type="component" value="Chromosome"/>
</dbReference>
<dbReference type="KEGG" id="otr:OTERR_20830"/>
<dbReference type="InterPro" id="IPR021109">
    <property type="entry name" value="Peptidase_aspartic_dom_sf"/>
</dbReference>
<evidence type="ECO:0000313" key="2">
    <source>
        <dbReference type="Proteomes" id="UP000323671"/>
    </source>
</evidence>
<dbReference type="EMBL" id="CP022579">
    <property type="protein sequence ID" value="QEL65559.1"/>
    <property type="molecule type" value="Genomic_DNA"/>
</dbReference>
<dbReference type="SUPFAM" id="SSF50630">
    <property type="entry name" value="Acid proteases"/>
    <property type="match status" value="1"/>
</dbReference>
<evidence type="ECO:0000313" key="1">
    <source>
        <dbReference type="EMBL" id="QEL65559.1"/>
    </source>
</evidence>
<name>A0A5C1EAA2_9RHOO</name>
<proteinExistence type="predicted"/>
<keyword evidence="1" id="KW-0645">Protease</keyword>
<dbReference type="NCBIfam" id="TIGR02281">
    <property type="entry name" value="clan_AA_DTGA"/>
    <property type="match status" value="1"/>
</dbReference>
<dbReference type="InterPro" id="IPR034122">
    <property type="entry name" value="Retropepsin-like_bacterial"/>
</dbReference>
<dbReference type="Pfam" id="PF13975">
    <property type="entry name" value="gag-asp_proteas"/>
    <property type="match status" value="1"/>
</dbReference>
<sequence>MLLAGSLLPGLAQALEVSVAGVFPGKAILVVENGPPRTVAVGQKSPEGIKVLAVESDRAMLEIDGKRRSVRIGQQTSVSGDSGGTSVTLNADLRGHFIAGGAINGTSVRFMVDTGATNLVMGPGEARRLGIDPSRGEAGYAQTANGAVRTFRLKLDTVRIGDVTVHNVDAEVTATDMPFILLGMSVLNRFEMQRDGDKMTLKKRF</sequence>
<protein>
    <submittedName>
        <fullName evidence="1">Aspartyl protease family protein</fullName>
    </submittedName>
</protein>
<dbReference type="GO" id="GO:0006508">
    <property type="term" value="P:proteolysis"/>
    <property type="evidence" value="ECO:0007669"/>
    <property type="project" value="UniProtKB-KW"/>
</dbReference>
<keyword evidence="1" id="KW-0378">Hydrolase</keyword>
<accession>A0A5C1EAA2</accession>
<dbReference type="InterPro" id="IPR011969">
    <property type="entry name" value="Clan_AA_Asp_peptidase_C"/>
</dbReference>